<name>C0PL81_MAIZE</name>
<proteinExistence type="evidence at transcript level"/>
<protein>
    <submittedName>
        <fullName evidence="2">Uncharacterized protein</fullName>
    </submittedName>
</protein>
<dbReference type="EMBL" id="BT069050">
    <property type="protein sequence ID" value="ACN35947.1"/>
    <property type="molecule type" value="mRNA"/>
</dbReference>
<reference evidence="2" key="1">
    <citation type="journal article" date="2009" name="PLoS Genet.">
        <title>Sequencing, mapping, and analysis of 27,455 maize full-length cDNAs.</title>
        <authorList>
            <person name="Soderlund C."/>
            <person name="Descour A."/>
            <person name="Kudrna D."/>
            <person name="Bomhoff M."/>
            <person name="Boyd L."/>
            <person name="Currie J."/>
            <person name="Angelova A."/>
            <person name="Collura K."/>
            <person name="Wissotski M."/>
            <person name="Ashley E."/>
            <person name="Morrow D."/>
            <person name="Fernandes J."/>
            <person name="Walbot V."/>
            <person name="Yu Y."/>
        </authorList>
    </citation>
    <scope>NUCLEOTIDE SEQUENCE</scope>
    <source>
        <strain evidence="2">B73</strain>
    </source>
</reference>
<accession>C0PL81</accession>
<feature type="compositionally biased region" description="Low complexity" evidence="1">
    <location>
        <begin position="13"/>
        <end position="22"/>
    </location>
</feature>
<reference evidence="2" key="2">
    <citation type="submission" date="2012-06" db="EMBL/GenBank/DDBJ databases">
        <authorList>
            <person name="Yu Y."/>
            <person name="Currie J."/>
            <person name="Lomeli R."/>
            <person name="Angelova A."/>
            <person name="Collura K."/>
            <person name="Wissotski M."/>
            <person name="Campos D."/>
            <person name="Kudrna D."/>
            <person name="Golser W."/>
            <person name="Ashely E."/>
            <person name="Descour A."/>
            <person name="Fernandes J."/>
            <person name="Soderlund C."/>
            <person name="Walbot V."/>
        </authorList>
    </citation>
    <scope>NUCLEOTIDE SEQUENCE</scope>
    <source>
        <strain evidence="2">B73</strain>
    </source>
</reference>
<sequence>MIWCTYLKKPLASSTPSTTTTTKEALSMQGNNCDEGRGKKKDAGKDYCCTRISFRP</sequence>
<evidence type="ECO:0000313" key="2">
    <source>
        <dbReference type="EMBL" id="ACN35947.1"/>
    </source>
</evidence>
<feature type="region of interest" description="Disordered" evidence="1">
    <location>
        <begin position="13"/>
        <end position="43"/>
    </location>
</feature>
<dbReference type="AlphaFoldDB" id="C0PL81"/>
<organism evidence="2">
    <name type="scientific">Zea mays</name>
    <name type="common">Maize</name>
    <dbReference type="NCBI Taxonomy" id="4577"/>
    <lineage>
        <taxon>Eukaryota</taxon>
        <taxon>Viridiplantae</taxon>
        <taxon>Streptophyta</taxon>
        <taxon>Embryophyta</taxon>
        <taxon>Tracheophyta</taxon>
        <taxon>Spermatophyta</taxon>
        <taxon>Magnoliopsida</taxon>
        <taxon>Liliopsida</taxon>
        <taxon>Poales</taxon>
        <taxon>Poaceae</taxon>
        <taxon>PACMAD clade</taxon>
        <taxon>Panicoideae</taxon>
        <taxon>Andropogonodae</taxon>
        <taxon>Andropogoneae</taxon>
        <taxon>Tripsacinae</taxon>
        <taxon>Zea</taxon>
    </lineage>
</organism>
<feature type="compositionally biased region" description="Basic and acidic residues" evidence="1">
    <location>
        <begin position="34"/>
        <end position="43"/>
    </location>
</feature>
<evidence type="ECO:0000256" key="1">
    <source>
        <dbReference type="SAM" id="MobiDB-lite"/>
    </source>
</evidence>